<reference evidence="3 4" key="1">
    <citation type="submission" date="2016-03" db="EMBL/GenBank/DDBJ databases">
        <title>Trachymyrmex septentrionalis WGS genome.</title>
        <authorList>
            <person name="Nygaard S."/>
            <person name="Hu H."/>
            <person name="Boomsma J."/>
            <person name="Zhang G."/>
        </authorList>
    </citation>
    <scope>NUCLEOTIDE SEQUENCE [LARGE SCALE GENOMIC DNA]</scope>
    <source>
        <strain evidence="3">Tsep2-gDNA-1</strain>
        <tissue evidence="3">Whole body</tissue>
    </source>
</reference>
<evidence type="ECO:0000256" key="2">
    <source>
        <dbReference type="ARBA" id="ARBA00023002"/>
    </source>
</evidence>
<evidence type="ECO:0000256" key="1">
    <source>
        <dbReference type="ARBA" id="ARBA00006484"/>
    </source>
</evidence>
<dbReference type="SUPFAM" id="SSF51735">
    <property type="entry name" value="NAD(P)-binding Rossmann-fold domains"/>
    <property type="match status" value="1"/>
</dbReference>
<sequence length="129" mass="14333">GYKYAEILFRNGYCCAKSIAVVDLSTSNGQNAMITLENKFGKGHAIFVTWDVYWKKTIGLNVKVLIRGYCASKYVFLEFSQSLASMYDKTGVRMVIMCPGATATKSANVVNSLPYAVDFLNYSKRSLPV</sequence>
<dbReference type="InterPro" id="IPR036291">
    <property type="entry name" value="NAD(P)-bd_dom_sf"/>
</dbReference>
<dbReference type="STRING" id="34720.A0A195F3U1"/>
<proteinExistence type="inferred from homology"/>
<accession>A0A195F3U1</accession>
<evidence type="ECO:0000313" key="3">
    <source>
        <dbReference type="EMBL" id="KYN35128.1"/>
    </source>
</evidence>
<dbReference type="Pfam" id="PF00106">
    <property type="entry name" value="adh_short"/>
    <property type="match status" value="1"/>
</dbReference>
<evidence type="ECO:0000313" key="4">
    <source>
        <dbReference type="Proteomes" id="UP000078541"/>
    </source>
</evidence>
<gene>
    <name evidence="3" type="ORF">ALC56_10302</name>
</gene>
<comment type="similarity">
    <text evidence="1">Belongs to the short-chain dehydrogenases/reductases (SDR) family.</text>
</comment>
<dbReference type="Gene3D" id="3.40.50.720">
    <property type="entry name" value="NAD(P)-binding Rossmann-like Domain"/>
    <property type="match status" value="1"/>
</dbReference>
<keyword evidence="4" id="KW-1185">Reference proteome</keyword>
<dbReference type="GO" id="GO:0016616">
    <property type="term" value="F:oxidoreductase activity, acting on the CH-OH group of donors, NAD or NADP as acceptor"/>
    <property type="evidence" value="ECO:0007669"/>
    <property type="project" value="TreeGrafter"/>
</dbReference>
<organism evidence="3 4">
    <name type="scientific">Trachymyrmex septentrionalis</name>
    <dbReference type="NCBI Taxonomy" id="34720"/>
    <lineage>
        <taxon>Eukaryota</taxon>
        <taxon>Metazoa</taxon>
        <taxon>Ecdysozoa</taxon>
        <taxon>Arthropoda</taxon>
        <taxon>Hexapoda</taxon>
        <taxon>Insecta</taxon>
        <taxon>Pterygota</taxon>
        <taxon>Neoptera</taxon>
        <taxon>Endopterygota</taxon>
        <taxon>Hymenoptera</taxon>
        <taxon>Apocrita</taxon>
        <taxon>Aculeata</taxon>
        <taxon>Formicoidea</taxon>
        <taxon>Formicidae</taxon>
        <taxon>Myrmicinae</taxon>
        <taxon>Trachymyrmex</taxon>
    </lineage>
</organism>
<dbReference type="PANTHER" id="PTHR44229">
    <property type="entry name" value="15-HYDROXYPROSTAGLANDIN DEHYDROGENASE [NAD(+)]"/>
    <property type="match status" value="1"/>
</dbReference>
<feature type="non-terminal residue" evidence="3">
    <location>
        <position position="1"/>
    </location>
</feature>
<dbReference type="Proteomes" id="UP000078541">
    <property type="component" value="Unassembled WGS sequence"/>
</dbReference>
<dbReference type="AlphaFoldDB" id="A0A195F3U1"/>
<protein>
    <submittedName>
        <fullName evidence="3">Uncharacterized protein</fullName>
    </submittedName>
</protein>
<keyword evidence="2" id="KW-0560">Oxidoreductase</keyword>
<dbReference type="GO" id="GO:0005737">
    <property type="term" value="C:cytoplasm"/>
    <property type="evidence" value="ECO:0007669"/>
    <property type="project" value="TreeGrafter"/>
</dbReference>
<dbReference type="InterPro" id="IPR002347">
    <property type="entry name" value="SDR_fam"/>
</dbReference>
<dbReference type="PANTHER" id="PTHR44229:SF8">
    <property type="entry name" value="ALCOHOL DEHYDROGENASE-RELATED"/>
    <property type="match status" value="1"/>
</dbReference>
<dbReference type="EMBL" id="KQ981820">
    <property type="protein sequence ID" value="KYN35128.1"/>
    <property type="molecule type" value="Genomic_DNA"/>
</dbReference>
<name>A0A195F3U1_9HYME</name>